<sequence>MNLLYFAVCLGMVALADSHGYLQDPLARTSRHLAPDEPFRPPYWYDNSGVWCDNVQQDQSFSSCGRCGEAAGNRDASQGGIYDKGVIEKTYTSGSIIEIKADISAAHGGGFQVELCPQVTETDSCFQTLTIVSSNLPMRDNRVCVPNGSAVATARVQLPSGVRCSRCTLRWTYR</sequence>
<dbReference type="Proteomes" id="UP000198287">
    <property type="component" value="Unassembled WGS sequence"/>
</dbReference>
<evidence type="ECO:0000313" key="4">
    <source>
        <dbReference type="Proteomes" id="UP000198287"/>
    </source>
</evidence>
<feature type="signal peptide" evidence="1">
    <location>
        <begin position="1"/>
        <end position="18"/>
    </location>
</feature>
<dbReference type="AlphaFoldDB" id="A0A226D6R6"/>
<dbReference type="EMBL" id="LNIX01000032">
    <property type="protein sequence ID" value="OXA40810.1"/>
    <property type="molecule type" value="Genomic_DNA"/>
</dbReference>
<dbReference type="STRING" id="158441.A0A226D6R6"/>
<evidence type="ECO:0000313" key="3">
    <source>
        <dbReference type="EMBL" id="OXA40810.1"/>
    </source>
</evidence>
<protein>
    <recommendedName>
        <fullName evidence="2">Chitin-binding type-4 domain-containing protein</fullName>
    </recommendedName>
</protein>
<keyword evidence="1" id="KW-0732">Signal</keyword>
<evidence type="ECO:0000259" key="2">
    <source>
        <dbReference type="Pfam" id="PF03067"/>
    </source>
</evidence>
<proteinExistence type="predicted"/>
<name>A0A226D6R6_FOLCA</name>
<evidence type="ECO:0000256" key="1">
    <source>
        <dbReference type="SAM" id="SignalP"/>
    </source>
</evidence>
<dbReference type="Pfam" id="PF03067">
    <property type="entry name" value="LPMO_10"/>
    <property type="match status" value="1"/>
</dbReference>
<dbReference type="InterPro" id="IPR004302">
    <property type="entry name" value="Cellulose/chitin-bd_N"/>
</dbReference>
<reference evidence="3 4" key="1">
    <citation type="submission" date="2015-12" db="EMBL/GenBank/DDBJ databases">
        <title>The genome of Folsomia candida.</title>
        <authorList>
            <person name="Faddeeva A."/>
            <person name="Derks M.F."/>
            <person name="Anvar Y."/>
            <person name="Smit S."/>
            <person name="Van Straalen N."/>
            <person name="Roelofs D."/>
        </authorList>
    </citation>
    <scope>NUCLEOTIDE SEQUENCE [LARGE SCALE GENOMIC DNA]</scope>
    <source>
        <strain evidence="3 4">VU population</strain>
        <tissue evidence="3">Whole body</tissue>
    </source>
</reference>
<comment type="caution">
    <text evidence="3">The sequence shown here is derived from an EMBL/GenBank/DDBJ whole genome shotgun (WGS) entry which is preliminary data.</text>
</comment>
<feature type="domain" description="Chitin-binding type-4" evidence="2">
    <location>
        <begin position="19"/>
        <end position="173"/>
    </location>
</feature>
<organism evidence="3 4">
    <name type="scientific">Folsomia candida</name>
    <name type="common">Springtail</name>
    <dbReference type="NCBI Taxonomy" id="158441"/>
    <lineage>
        <taxon>Eukaryota</taxon>
        <taxon>Metazoa</taxon>
        <taxon>Ecdysozoa</taxon>
        <taxon>Arthropoda</taxon>
        <taxon>Hexapoda</taxon>
        <taxon>Collembola</taxon>
        <taxon>Entomobryomorpha</taxon>
        <taxon>Isotomoidea</taxon>
        <taxon>Isotomidae</taxon>
        <taxon>Proisotominae</taxon>
        <taxon>Folsomia</taxon>
    </lineage>
</organism>
<keyword evidence="4" id="KW-1185">Reference proteome</keyword>
<feature type="chain" id="PRO_5012736804" description="Chitin-binding type-4 domain-containing protein" evidence="1">
    <location>
        <begin position="19"/>
        <end position="174"/>
    </location>
</feature>
<gene>
    <name evidence="3" type="ORF">Fcan01_24453</name>
</gene>
<accession>A0A226D6R6</accession>
<dbReference type="OrthoDB" id="6159662at2759"/>